<keyword evidence="2" id="KW-1185">Reference proteome</keyword>
<reference evidence="1 2" key="1">
    <citation type="submission" date="2016-03" db="EMBL/GenBank/DDBJ databases">
        <title>EvidentialGene: Evidence-directed Construction of Genes on Genomes.</title>
        <authorList>
            <person name="Gilbert D.G."/>
            <person name="Choi J.-H."/>
            <person name="Mockaitis K."/>
            <person name="Colbourne J."/>
            <person name="Pfrender M."/>
        </authorList>
    </citation>
    <scope>NUCLEOTIDE SEQUENCE [LARGE SCALE GENOMIC DNA]</scope>
    <source>
        <strain evidence="1 2">Xinb3</strain>
        <tissue evidence="1">Complete organism</tissue>
    </source>
</reference>
<accession>A0A164PUA4</accession>
<dbReference type="AlphaFoldDB" id="A0A164PUA4"/>
<name>A0A164PUA4_9CRUS</name>
<comment type="caution">
    <text evidence="1">The sequence shown here is derived from an EMBL/GenBank/DDBJ whole genome shotgun (WGS) entry which is preliminary data.</text>
</comment>
<dbReference type="Proteomes" id="UP000076858">
    <property type="component" value="Unassembled WGS sequence"/>
</dbReference>
<proteinExistence type="predicted"/>
<sequence length="77" mass="8779">MAVLSTRDRIRIDIMLIGWSPALQTSLQLLRPVATDKLSLELQSEDKEPHHRNNKKSKFSITSYSYSMPSCELCSLV</sequence>
<organism evidence="1 2">
    <name type="scientific">Daphnia magna</name>
    <dbReference type="NCBI Taxonomy" id="35525"/>
    <lineage>
        <taxon>Eukaryota</taxon>
        <taxon>Metazoa</taxon>
        <taxon>Ecdysozoa</taxon>
        <taxon>Arthropoda</taxon>
        <taxon>Crustacea</taxon>
        <taxon>Branchiopoda</taxon>
        <taxon>Diplostraca</taxon>
        <taxon>Cladocera</taxon>
        <taxon>Anomopoda</taxon>
        <taxon>Daphniidae</taxon>
        <taxon>Daphnia</taxon>
    </lineage>
</organism>
<dbReference type="EMBL" id="LRGB01002559">
    <property type="protein sequence ID" value="KZS07146.1"/>
    <property type="molecule type" value="Genomic_DNA"/>
</dbReference>
<evidence type="ECO:0000313" key="1">
    <source>
        <dbReference type="EMBL" id="KZS07146.1"/>
    </source>
</evidence>
<gene>
    <name evidence="1" type="ORF">APZ42_029218</name>
</gene>
<evidence type="ECO:0000313" key="2">
    <source>
        <dbReference type="Proteomes" id="UP000076858"/>
    </source>
</evidence>
<protein>
    <submittedName>
        <fullName evidence="1">Uncharacterized protein</fullName>
    </submittedName>
</protein>